<dbReference type="AlphaFoldDB" id="A0A2J6PEP7"/>
<proteinExistence type="predicted"/>
<name>A0A2J6PEP7_9HELO</name>
<gene>
    <name evidence="1" type="ORF">NA56DRAFT_713200</name>
</gene>
<dbReference type="Proteomes" id="UP000235672">
    <property type="component" value="Unassembled WGS sequence"/>
</dbReference>
<keyword evidence="2" id="KW-1185">Reference proteome</keyword>
<evidence type="ECO:0000313" key="1">
    <source>
        <dbReference type="EMBL" id="PMD12366.1"/>
    </source>
</evidence>
<sequence>MQRQSDTRGPWCRLPLRLVRIVTDLPMWMFRRSQTSQEKAVLGSEVFGFLEALNRWSVGDADQAIRKEYGDPIDTIDRGQTGKGPWQACERWLSDKWRGSDGVWKFSGCFKSRKQGLQMVHIMFCIFYLPVSAASIADTRQQASAEAVTIPFHEVPLPYYSTPTCDIPAKD</sequence>
<accession>A0A2J6PEP7</accession>
<organism evidence="1 2">
    <name type="scientific">Hyaloscypha hepaticicola</name>
    <dbReference type="NCBI Taxonomy" id="2082293"/>
    <lineage>
        <taxon>Eukaryota</taxon>
        <taxon>Fungi</taxon>
        <taxon>Dikarya</taxon>
        <taxon>Ascomycota</taxon>
        <taxon>Pezizomycotina</taxon>
        <taxon>Leotiomycetes</taxon>
        <taxon>Helotiales</taxon>
        <taxon>Hyaloscyphaceae</taxon>
        <taxon>Hyaloscypha</taxon>
    </lineage>
</organism>
<reference evidence="1 2" key="1">
    <citation type="submission" date="2016-05" db="EMBL/GenBank/DDBJ databases">
        <title>A degradative enzymes factory behind the ericoid mycorrhizal symbiosis.</title>
        <authorList>
            <consortium name="DOE Joint Genome Institute"/>
            <person name="Martino E."/>
            <person name="Morin E."/>
            <person name="Grelet G."/>
            <person name="Kuo A."/>
            <person name="Kohler A."/>
            <person name="Daghino S."/>
            <person name="Barry K."/>
            <person name="Choi C."/>
            <person name="Cichocki N."/>
            <person name="Clum A."/>
            <person name="Copeland A."/>
            <person name="Hainaut M."/>
            <person name="Haridas S."/>
            <person name="Labutti K."/>
            <person name="Lindquist E."/>
            <person name="Lipzen A."/>
            <person name="Khouja H.-R."/>
            <person name="Murat C."/>
            <person name="Ohm R."/>
            <person name="Olson A."/>
            <person name="Spatafora J."/>
            <person name="Veneault-Fourrey C."/>
            <person name="Henrissat B."/>
            <person name="Grigoriev I."/>
            <person name="Martin F."/>
            <person name="Perotto S."/>
        </authorList>
    </citation>
    <scope>NUCLEOTIDE SEQUENCE [LARGE SCALE GENOMIC DNA]</scope>
    <source>
        <strain evidence="1 2">UAMH 7357</strain>
    </source>
</reference>
<dbReference type="EMBL" id="KZ613552">
    <property type="protein sequence ID" value="PMD12366.1"/>
    <property type="molecule type" value="Genomic_DNA"/>
</dbReference>
<protein>
    <submittedName>
        <fullName evidence="1">Uncharacterized protein</fullName>
    </submittedName>
</protein>
<evidence type="ECO:0000313" key="2">
    <source>
        <dbReference type="Proteomes" id="UP000235672"/>
    </source>
</evidence>